<dbReference type="Pfam" id="PF13185">
    <property type="entry name" value="GAF_2"/>
    <property type="match status" value="1"/>
</dbReference>
<dbReference type="AlphaFoldDB" id="A0AAW8FAB8"/>
<reference evidence="4" key="1">
    <citation type="submission" date="2023-07" db="EMBL/GenBank/DDBJ databases">
        <title>Comparative genomics of wheat-associated soil bacteria to identify genetic determinants of phenazine resistance.</title>
        <authorList>
            <person name="Mouncey N."/>
        </authorList>
    </citation>
    <scope>NUCLEOTIDE SEQUENCE</scope>
    <source>
        <strain evidence="4">V4I22</strain>
    </source>
</reference>
<feature type="domain" description="ANTAR" evidence="3">
    <location>
        <begin position="184"/>
        <end position="245"/>
    </location>
</feature>
<accession>A0AAW8FAB8</accession>
<evidence type="ECO:0000256" key="2">
    <source>
        <dbReference type="ARBA" id="ARBA00023163"/>
    </source>
</evidence>
<dbReference type="PROSITE" id="PS50921">
    <property type="entry name" value="ANTAR"/>
    <property type="match status" value="1"/>
</dbReference>
<dbReference type="Pfam" id="PF03861">
    <property type="entry name" value="ANTAR"/>
    <property type="match status" value="1"/>
</dbReference>
<dbReference type="InterPro" id="IPR036388">
    <property type="entry name" value="WH-like_DNA-bd_sf"/>
</dbReference>
<dbReference type="Gene3D" id="3.30.450.40">
    <property type="match status" value="1"/>
</dbReference>
<proteinExistence type="predicted"/>
<sequence>MPGDELLGGGAAEQETDVERSRIVSELVAGVSGLSPSEAPGALCRNCLALLPEVAGLSISMPADGSDRGVVLCASDDVAARLAELQYTLGEGPCREATRLRAPVFATNLTRAPDTRRWPLFSVQATKAGVEAVFSLPLAGTGTPLGTLDLYQKTPGSLSADRLRTALLVADAVTLTVLALDQASPDFEGVVTWLPGAESDREEVHQATGMIMMQLGVSAEEALLRLRARAVTHGRTATEVARAIIERTMDLRDD</sequence>
<evidence type="ECO:0000259" key="3">
    <source>
        <dbReference type="PROSITE" id="PS50921"/>
    </source>
</evidence>
<keyword evidence="1" id="KW-0805">Transcription regulation</keyword>
<dbReference type="InterPro" id="IPR005561">
    <property type="entry name" value="ANTAR"/>
</dbReference>
<dbReference type="InterPro" id="IPR029016">
    <property type="entry name" value="GAF-like_dom_sf"/>
</dbReference>
<dbReference type="RefSeq" id="WP_306974626.1">
    <property type="nucleotide sequence ID" value="NZ_JAUSZV010000005.1"/>
</dbReference>
<organism evidence="4 5">
    <name type="scientific">Streptomyces canus</name>
    <dbReference type="NCBI Taxonomy" id="58343"/>
    <lineage>
        <taxon>Bacteria</taxon>
        <taxon>Bacillati</taxon>
        <taxon>Actinomycetota</taxon>
        <taxon>Actinomycetes</taxon>
        <taxon>Kitasatosporales</taxon>
        <taxon>Streptomycetaceae</taxon>
        <taxon>Streptomyces</taxon>
        <taxon>Streptomyces aurantiacus group</taxon>
    </lineage>
</organism>
<dbReference type="GO" id="GO:0003723">
    <property type="term" value="F:RNA binding"/>
    <property type="evidence" value="ECO:0007669"/>
    <property type="project" value="InterPro"/>
</dbReference>
<evidence type="ECO:0000313" key="5">
    <source>
        <dbReference type="Proteomes" id="UP001234216"/>
    </source>
</evidence>
<dbReference type="SUPFAM" id="SSF55781">
    <property type="entry name" value="GAF domain-like"/>
    <property type="match status" value="1"/>
</dbReference>
<gene>
    <name evidence="4" type="ORF">QFZ22_002659</name>
</gene>
<dbReference type="InterPro" id="IPR003018">
    <property type="entry name" value="GAF"/>
</dbReference>
<evidence type="ECO:0000256" key="1">
    <source>
        <dbReference type="ARBA" id="ARBA00023015"/>
    </source>
</evidence>
<dbReference type="Gene3D" id="1.10.10.10">
    <property type="entry name" value="Winged helix-like DNA-binding domain superfamily/Winged helix DNA-binding domain"/>
    <property type="match status" value="1"/>
</dbReference>
<dbReference type="SMART" id="SM01012">
    <property type="entry name" value="ANTAR"/>
    <property type="match status" value="1"/>
</dbReference>
<dbReference type="PIRSF" id="PIRSF036625">
    <property type="entry name" value="GAF_ANTAR"/>
    <property type="match status" value="1"/>
</dbReference>
<evidence type="ECO:0000313" key="4">
    <source>
        <dbReference type="EMBL" id="MDQ0906674.1"/>
    </source>
</evidence>
<comment type="caution">
    <text evidence="4">The sequence shown here is derived from an EMBL/GenBank/DDBJ whole genome shotgun (WGS) entry which is preliminary data.</text>
</comment>
<keyword evidence="2" id="KW-0804">Transcription</keyword>
<dbReference type="Proteomes" id="UP001234216">
    <property type="component" value="Unassembled WGS sequence"/>
</dbReference>
<dbReference type="InterPro" id="IPR012074">
    <property type="entry name" value="GAF_ANTAR"/>
</dbReference>
<protein>
    <recommendedName>
        <fullName evidence="3">ANTAR domain-containing protein</fullName>
    </recommendedName>
</protein>
<dbReference type="EMBL" id="JAUSZV010000005">
    <property type="protein sequence ID" value="MDQ0906674.1"/>
    <property type="molecule type" value="Genomic_DNA"/>
</dbReference>
<name>A0AAW8FAB8_9ACTN</name>